<dbReference type="Pfam" id="PF00455">
    <property type="entry name" value="DeoRC"/>
    <property type="match status" value="1"/>
</dbReference>
<evidence type="ECO:0000313" key="4">
    <source>
        <dbReference type="EMBL" id="AXY25015.1"/>
    </source>
</evidence>
<dbReference type="Gene3D" id="3.40.50.1360">
    <property type="match status" value="1"/>
</dbReference>
<dbReference type="Pfam" id="PF08220">
    <property type="entry name" value="HTH_DeoR"/>
    <property type="match status" value="1"/>
</dbReference>
<dbReference type="PROSITE" id="PS51000">
    <property type="entry name" value="HTH_DEOR_2"/>
    <property type="match status" value="1"/>
</dbReference>
<dbReference type="OrthoDB" id="9798651at2"/>
<dbReference type="PANTHER" id="PTHR30363">
    <property type="entry name" value="HTH-TYPE TRANSCRIPTIONAL REGULATOR SRLR-RELATED"/>
    <property type="match status" value="1"/>
</dbReference>
<dbReference type="SMART" id="SM00420">
    <property type="entry name" value="HTH_DEOR"/>
    <property type="match status" value="1"/>
</dbReference>
<evidence type="ECO:0000256" key="2">
    <source>
        <dbReference type="ARBA" id="ARBA00023163"/>
    </source>
</evidence>
<dbReference type="KEGG" id="abae:CL176_02665"/>
<dbReference type="RefSeq" id="WP_118989936.1">
    <property type="nucleotide sequence ID" value="NZ_CP023434.1"/>
</dbReference>
<organism evidence="4 5">
    <name type="scientific">Suicoccus acidiformans</name>
    <dbReference type="NCBI Taxonomy" id="2036206"/>
    <lineage>
        <taxon>Bacteria</taxon>
        <taxon>Bacillati</taxon>
        <taxon>Bacillota</taxon>
        <taxon>Bacilli</taxon>
        <taxon>Lactobacillales</taxon>
        <taxon>Aerococcaceae</taxon>
        <taxon>Suicoccus</taxon>
    </lineage>
</organism>
<keyword evidence="5" id="KW-1185">Reference proteome</keyword>
<evidence type="ECO:0000256" key="1">
    <source>
        <dbReference type="ARBA" id="ARBA00023015"/>
    </source>
</evidence>
<sequence length="259" mass="29043">MKARRIQQIKNITFEKGSISLDELCEIFGVSKNTIRRDVNILEKEGSIKKVYGGIQAVEQVSLLPFDQREIKHAQEKEIIGQQASLLVDNGDIIFIDSGTTTSQLMKYLPKDIQCTILTTSLNVIEQCDAFPNITLIVVGSIYKRSTRSFIFPQPGEALEGYNINKAFLACTGLSIENGLTNSDPLEQEIKQTVCNLAKQLIVLADHSKYDQPTLLTYSPLDSIHYFVTDVEPPSEYQQFFNEYNIHVLAGDPSLIQHG</sequence>
<dbReference type="InterPro" id="IPR037171">
    <property type="entry name" value="NagB/RpiA_transferase-like"/>
</dbReference>
<evidence type="ECO:0000313" key="5">
    <source>
        <dbReference type="Proteomes" id="UP000263232"/>
    </source>
</evidence>
<dbReference type="InterPro" id="IPR036390">
    <property type="entry name" value="WH_DNA-bd_sf"/>
</dbReference>
<dbReference type="EMBL" id="CP023434">
    <property type="protein sequence ID" value="AXY25015.1"/>
    <property type="molecule type" value="Genomic_DNA"/>
</dbReference>
<proteinExistence type="predicted"/>
<dbReference type="AlphaFoldDB" id="A0A347WIV8"/>
<keyword evidence="1" id="KW-0805">Transcription regulation</keyword>
<dbReference type="InterPro" id="IPR001034">
    <property type="entry name" value="DeoR_HTH"/>
</dbReference>
<protein>
    <submittedName>
        <fullName evidence="4">DeoR family transcriptional regulator</fullName>
    </submittedName>
</protein>
<evidence type="ECO:0000259" key="3">
    <source>
        <dbReference type="PROSITE" id="PS51000"/>
    </source>
</evidence>
<gene>
    <name evidence="4" type="ORF">CL176_02665</name>
</gene>
<dbReference type="SMART" id="SM01134">
    <property type="entry name" value="DeoRC"/>
    <property type="match status" value="1"/>
</dbReference>
<dbReference type="PANTHER" id="PTHR30363:SF60">
    <property type="entry name" value="HTH-TYPE TRANSCRIPTIONAL REGULATOR IOLR"/>
    <property type="match status" value="1"/>
</dbReference>
<dbReference type="InterPro" id="IPR036388">
    <property type="entry name" value="WH-like_DNA-bd_sf"/>
</dbReference>
<dbReference type="SUPFAM" id="SSF46785">
    <property type="entry name" value="Winged helix' DNA-binding domain"/>
    <property type="match status" value="1"/>
</dbReference>
<keyword evidence="2" id="KW-0804">Transcription</keyword>
<dbReference type="InterPro" id="IPR050313">
    <property type="entry name" value="Carb_Metab_HTH_regulators"/>
</dbReference>
<dbReference type="PRINTS" id="PR00037">
    <property type="entry name" value="HTHLACR"/>
</dbReference>
<dbReference type="GO" id="GO:0003700">
    <property type="term" value="F:DNA-binding transcription factor activity"/>
    <property type="evidence" value="ECO:0007669"/>
    <property type="project" value="InterPro"/>
</dbReference>
<dbReference type="SUPFAM" id="SSF100950">
    <property type="entry name" value="NagB/RpiA/CoA transferase-like"/>
    <property type="match status" value="1"/>
</dbReference>
<dbReference type="InterPro" id="IPR014036">
    <property type="entry name" value="DeoR-like_C"/>
</dbReference>
<name>A0A347WIV8_9LACT</name>
<reference evidence="4 5" key="1">
    <citation type="submission" date="2017-09" db="EMBL/GenBank/DDBJ databases">
        <title>Complete genome sequence of Oxytococcus suis strain ZY16052.</title>
        <authorList>
            <person name="Li F."/>
        </authorList>
    </citation>
    <scope>NUCLEOTIDE SEQUENCE [LARGE SCALE GENOMIC DNA]</scope>
    <source>
        <strain evidence="4 5">ZY16052</strain>
    </source>
</reference>
<dbReference type="Gene3D" id="1.10.10.10">
    <property type="entry name" value="Winged helix-like DNA-binding domain superfamily/Winged helix DNA-binding domain"/>
    <property type="match status" value="1"/>
</dbReference>
<accession>A0A347WIV8</accession>
<dbReference type="Proteomes" id="UP000263232">
    <property type="component" value="Chromosome"/>
</dbReference>
<feature type="domain" description="HTH deoR-type" evidence="3">
    <location>
        <begin position="2"/>
        <end position="57"/>
    </location>
</feature>